<dbReference type="OrthoDB" id="9766816at2"/>
<keyword evidence="3" id="KW-1185">Reference proteome</keyword>
<dbReference type="PRINTS" id="PR00420">
    <property type="entry name" value="RNGMNOXGNASE"/>
</dbReference>
<dbReference type="EMBL" id="CP035758">
    <property type="protein sequence ID" value="QBD74624.1"/>
    <property type="molecule type" value="Genomic_DNA"/>
</dbReference>
<sequence length="409" mass="45607">MKYGSNENQTVLISGASIAGPALAYWLHQHGFHPTIVERAPALREGGYKIDIRGVAVEVADRMGIMDNIQRASTDMRESTFVNRANKPIATLPADFMGGRIGRDDEIMRGDLAHILYERTRDTTEYIFGDSIASMEQREDGVQVNFANGSSRHFDLVIGADGLHSRVRELTFGDESQFIRHLGGYISFCTVPNFLQLDRQEIYYGMAKKSVCVYSTRKDAEAKCIFFFNSPLLQYDYRDSRAQKQILVDKFAADGWYTPRLLESVWAAPDFYFDAISLIQMPHWSSERIALLGDAAYCASPASGQGTGLALVGAYVLAGELAEAAGDYRVAFTRYENIMRSFVAANQQFAISGSKSMIPQSQAQLWLMYTMLRTLSYMPWKGVIAKKFAEGVQQAANAITLKDYQAVAV</sequence>
<reference evidence="2 3" key="1">
    <citation type="submission" date="2019-01" db="EMBL/GenBank/DDBJ databases">
        <title>Ktedonosporobacter rubrisoli SCAWS-G2.</title>
        <authorList>
            <person name="Huang Y."/>
            <person name="Yan B."/>
        </authorList>
    </citation>
    <scope>NUCLEOTIDE SEQUENCE [LARGE SCALE GENOMIC DNA]</scope>
    <source>
        <strain evidence="2 3">SCAWS-G2</strain>
    </source>
</reference>
<dbReference type="Proteomes" id="UP000290365">
    <property type="component" value="Chromosome"/>
</dbReference>
<evidence type="ECO:0000259" key="1">
    <source>
        <dbReference type="Pfam" id="PF01494"/>
    </source>
</evidence>
<dbReference type="AlphaFoldDB" id="A0A4P6JHV8"/>
<dbReference type="PANTHER" id="PTHR46865:SF2">
    <property type="entry name" value="MONOOXYGENASE"/>
    <property type="match status" value="1"/>
</dbReference>
<dbReference type="Pfam" id="PF01494">
    <property type="entry name" value="FAD_binding_3"/>
    <property type="match status" value="1"/>
</dbReference>
<proteinExistence type="predicted"/>
<dbReference type="InterPro" id="IPR002938">
    <property type="entry name" value="FAD-bd"/>
</dbReference>
<dbReference type="Gene3D" id="3.50.50.60">
    <property type="entry name" value="FAD/NAD(P)-binding domain"/>
    <property type="match status" value="1"/>
</dbReference>
<accession>A0A4P6JHV8</accession>
<evidence type="ECO:0000313" key="2">
    <source>
        <dbReference type="EMBL" id="QBD74624.1"/>
    </source>
</evidence>
<dbReference type="Gene3D" id="3.30.9.10">
    <property type="entry name" value="D-Amino Acid Oxidase, subunit A, domain 2"/>
    <property type="match status" value="1"/>
</dbReference>
<name>A0A4P6JHV8_KTERU</name>
<dbReference type="InterPro" id="IPR051704">
    <property type="entry name" value="FAD_aromatic-hydroxylase"/>
</dbReference>
<dbReference type="InterPro" id="IPR036188">
    <property type="entry name" value="FAD/NAD-bd_sf"/>
</dbReference>
<feature type="domain" description="FAD-binding" evidence="1">
    <location>
        <begin position="10"/>
        <end position="325"/>
    </location>
</feature>
<dbReference type="SUPFAM" id="SSF51905">
    <property type="entry name" value="FAD/NAD(P)-binding domain"/>
    <property type="match status" value="1"/>
</dbReference>
<organism evidence="2 3">
    <name type="scientific">Ktedonosporobacter rubrisoli</name>
    <dbReference type="NCBI Taxonomy" id="2509675"/>
    <lineage>
        <taxon>Bacteria</taxon>
        <taxon>Bacillati</taxon>
        <taxon>Chloroflexota</taxon>
        <taxon>Ktedonobacteria</taxon>
        <taxon>Ktedonobacterales</taxon>
        <taxon>Ktedonosporobacteraceae</taxon>
        <taxon>Ktedonosporobacter</taxon>
    </lineage>
</organism>
<dbReference type="GO" id="GO:0071949">
    <property type="term" value="F:FAD binding"/>
    <property type="evidence" value="ECO:0007669"/>
    <property type="project" value="InterPro"/>
</dbReference>
<protein>
    <submittedName>
        <fullName evidence="2">FAD-dependent oxidoreductase</fullName>
    </submittedName>
</protein>
<dbReference type="KEGG" id="kbs:EPA93_00905"/>
<gene>
    <name evidence="2" type="ORF">EPA93_00905</name>
</gene>
<evidence type="ECO:0000313" key="3">
    <source>
        <dbReference type="Proteomes" id="UP000290365"/>
    </source>
</evidence>
<dbReference type="RefSeq" id="WP_129885223.1">
    <property type="nucleotide sequence ID" value="NZ_CP035758.1"/>
</dbReference>
<dbReference type="PANTHER" id="PTHR46865">
    <property type="entry name" value="OXIDOREDUCTASE-RELATED"/>
    <property type="match status" value="1"/>
</dbReference>